<dbReference type="Pfam" id="PF06863">
    <property type="entry name" value="DUF1254"/>
    <property type="match status" value="1"/>
</dbReference>
<dbReference type="Pfam" id="PF06742">
    <property type="entry name" value="DUF1214"/>
    <property type="match status" value="1"/>
</dbReference>
<dbReference type="AlphaFoldDB" id="A0A4Q7YW01"/>
<accession>A0A4Q7YW01</accession>
<dbReference type="OrthoDB" id="40820at2"/>
<dbReference type="InterPro" id="IPR010621">
    <property type="entry name" value="DUF1214"/>
</dbReference>
<name>A0A4Q7YW01_9BACT</name>
<gene>
    <name evidence="4" type="ORF">BDD14_3078</name>
</gene>
<protein>
    <recommendedName>
        <fullName evidence="6">DUF1254 domain-containing protein</fullName>
    </recommendedName>
</protein>
<dbReference type="EMBL" id="SHKW01000001">
    <property type="protein sequence ID" value="RZU41554.1"/>
    <property type="molecule type" value="Genomic_DNA"/>
</dbReference>
<proteinExistence type="predicted"/>
<dbReference type="RefSeq" id="WP_130419456.1">
    <property type="nucleotide sequence ID" value="NZ_SHKW01000001.1"/>
</dbReference>
<feature type="domain" description="DUF1254" evidence="3">
    <location>
        <begin position="76"/>
        <end position="205"/>
    </location>
</feature>
<organism evidence="4 5">
    <name type="scientific">Edaphobacter modestus</name>
    <dbReference type="NCBI Taxonomy" id="388466"/>
    <lineage>
        <taxon>Bacteria</taxon>
        <taxon>Pseudomonadati</taxon>
        <taxon>Acidobacteriota</taxon>
        <taxon>Terriglobia</taxon>
        <taxon>Terriglobales</taxon>
        <taxon>Acidobacteriaceae</taxon>
        <taxon>Edaphobacter</taxon>
    </lineage>
</organism>
<dbReference type="Gene3D" id="2.60.40.1610">
    <property type="entry name" value="Domain of unknown function DUF1254"/>
    <property type="match status" value="1"/>
</dbReference>
<evidence type="ECO:0008006" key="6">
    <source>
        <dbReference type="Google" id="ProtNLM"/>
    </source>
</evidence>
<feature type="signal peptide" evidence="1">
    <location>
        <begin position="1"/>
        <end position="24"/>
    </location>
</feature>
<keyword evidence="5" id="KW-1185">Reference proteome</keyword>
<evidence type="ECO:0000313" key="4">
    <source>
        <dbReference type="EMBL" id="RZU41554.1"/>
    </source>
</evidence>
<dbReference type="SUPFAM" id="SSF160935">
    <property type="entry name" value="VPA0735-like"/>
    <property type="match status" value="1"/>
</dbReference>
<feature type="chain" id="PRO_5020948653" description="DUF1254 domain-containing protein" evidence="1">
    <location>
        <begin position="25"/>
        <end position="474"/>
    </location>
</feature>
<dbReference type="Proteomes" id="UP000292958">
    <property type="component" value="Unassembled WGS sequence"/>
</dbReference>
<dbReference type="PROSITE" id="PS51257">
    <property type="entry name" value="PROKAR_LIPOPROTEIN"/>
    <property type="match status" value="1"/>
</dbReference>
<evidence type="ECO:0000313" key="5">
    <source>
        <dbReference type="Proteomes" id="UP000292958"/>
    </source>
</evidence>
<comment type="caution">
    <text evidence="4">The sequence shown here is derived from an EMBL/GenBank/DDBJ whole genome shotgun (WGS) entry which is preliminary data.</text>
</comment>
<dbReference type="InterPro" id="IPR010679">
    <property type="entry name" value="DUF1254"/>
</dbReference>
<dbReference type="PANTHER" id="PTHR36509:SF2">
    <property type="entry name" value="BLL3101 PROTEIN"/>
    <property type="match status" value="1"/>
</dbReference>
<dbReference type="PANTHER" id="PTHR36509">
    <property type="entry name" value="BLL3101 PROTEIN"/>
    <property type="match status" value="1"/>
</dbReference>
<evidence type="ECO:0000256" key="1">
    <source>
        <dbReference type="SAM" id="SignalP"/>
    </source>
</evidence>
<dbReference type="Gene3D" id="2.60.120.600">
    <property type="entry name" value="Domain of unknown function DUF1214, C-terminal domain"/>
    <property type="match status" value="1"/>
</dbReference>
<dbReference type="InterPro" id="IPR037050">
    <property type="entry name" value="DUF1254_sf"/>
</dbReference>
<reference evidence="4 5" key="1">
    <citation type="submission" date="2019-02" db="EMBL/GenBank/DDBJ databases">
        <title>Genomic Encyclopedia of Archaeal and Bacterial Type Strains, Phase II (KMG-II): from individual species to whole genera.</title>
        <authorList>
            <person name="Goeker M."/>
        </authorList>
    </citation>
    <scope>NUCLEOTIDE SEQUENCE [LARGE SCALE GENOMIC DNA]</scope>
    <source>
        <strain evidence="4 5">DSM 18101</strain>
    </source>
</reference>
<evidence type="ECO:0000259" key="2">
    <source>
        <dbReference type="Pfam" id="PF06742"/>
    </source>
</evidence>
<feature type="domain" description="DUF1214" evidence="2">
    <location>
        <begin position="351"/>
        <end position="458"/>
    </location>
</feature>
<sequence length="474" mass="51099">MRFYSYRVWPVVLGAVLSSLTACKQQTQTGTNEAANTAQTAAKDAYVFGYPLVLMDVTRAKMTNVPTVTAMVAPMDQMANIRAFPDATFTDVVSPNADTLYSTAWLDLKQEPIVLSVPDTHGRYYLMELLDGWTNVIPSPGKRTTGTGKGNFALTGPGWSGNLPAGMKEIKSPTALVWVIGRTQTNGKADYAAVHAIQDGYKLTPLSAWGKPYTPPKDMPVDPKVDMKTAPVEVVAAMDAATFFNRLAMLMKDNPPATADAPMVAKMASIGIAPGQPFDLNKNGSDAAKAISDGLDEAKKRVVELGGNPGIGKVVNGWMLLTTGMGDWGTNYDARAGVAVVGLGANLAADAFYPLTRVDGDGQPLNGANKYALHFDKGQTPPVNAFWSLTMYNAKQAFVANPINRYAIGDRDKLKFNKDGSLDIYVQHDSPGKDKESNWLPADAASFNVVMRMYWPKETAFNGSWNPPPIKKMG</sequence>
<keyword evidence="1" id="KW-0732">Signal</keyword>
<dbReference type="InterPro" id="IPR037049">
    <property type="entry name" value="DUF1214_C_sf"/>
</dbReference>
<evidence type="ECO:0000259" key="3">
    <source>
        <dbReference type="Pfam" id="PF06863"/>
    </source>
</evidence>